<accession>A0A8W8L647</accession>
<proteinExistence type="inferred from homology"/>
<comment type="similarity">
    <text evidence="1">Belongs to the heat shock protein 70 family.</text>
</comment>
<dbReference type="AlphaFoldDB" id="A0A8W8L647"/>
<protein>
    <recommendedName>
        <fullName evidence="8">Heat shock 70 kDa protein 12A</fullName>
    </recommendedName>
</protein>
<dbReference type="GO" id="GO:0005524">
    <property type="term" value="F:ATP binding"/>
    <property type="evidence" value="ECO:0007669"/>
    <property type="project" value="UniProtKB-KW"/>
</dbReference>
<dbReference type="InterPro" id="IPR013762">
    <property type="entry name" value="Integrase-like_cat_sf"/>
</dbReference>
<keyword evidence="7" id="KW-1185">Reference proteome</keyword>
<dbReference type="InterPro" id="IPR043129">
    <property type="entry name" value="ATPase_NBD"/>
</dbReference>
<feature type="compositionally biased region" description="Polar residues" evidence="5">
    <location>
        <begin position="32"/>
        <end position="49"/>
    </location>
</feature>
<evidence type="ECO:0000256" key="1">
    <source>
        <dbReference type="ARBA" id="ARBA00007381"/>
    </source>
</evidence>
<evidence type="ECO:0000256" key="4">
    <source>
        <dbReference type="ARBA" id="ARBA00023172"/>
    </source>
</evidence>
<dbReference type="CDD" id="cd10229">
    <property type="entry name" value="ASKHA_NBD_HSP70_HSPA12"/>
    <property type="match status" value="1"/>
</dbReference>
<sequence length="846" mass="94800">MPKQKAQHQLMARRRSRRQTPDVPEKIRQTTDAHVQSTGGETAGTQSAPSDGGKIPVHISDNQLRQLARFSRNWLSCRPSGQLQLIGELVQNTSKEVGHAIQTSNVRYIASNNTIQISLKHSKTDQDGKGSLINLLPTNSIICPVSSLTSFMSARPHCPGSFFCYARGTPVTRYQVMSVFSMLIAKLGLDTKRYKTHSFRIGAATDAWVQGRSHKRIWILGSSLIKHAFLHARSSSFGAYLQLHRLNASVFWQGKGGMRWKQVCPKVKVMSNILVAAIDFGTTYSGYAFSLLNEYKKDPMAISTNKWTAGSGGLVSIKTPTCVLFDSTGKFHSFGYEAEENYSNLALEDEHQNWFYFSRFKMILYNKKDLSRETLIEDDKGKKIKAIEVFSSAIGYLKKRLVTDCNNQMTKIDESDIMWVLTVPAIWDDKSKQFMREAAEQACICRDRLMIALEPEAASLFCMHLPVQKDSVNSTFGVFKSGQKYMVVDAGGGTVDITVHEVRDNGSVKELHKANGGDWGGTKVDASFKSLLVDIVGKDVMETFISKNKYDFFHLLRNFEVKKRTINPELNDRVTFTIPVSLSETFSEKNPGSIITDAALHSKYKNQLTWEKDKLRMEAKLARTLFDETCKHIVDHLKELFMHPSVKDVSSILLVGGFAESPMLQTVIREAFINKNVIIPQEAGLAVLKGAVICGHEPEKISGRVCRYTYGVNKITEFDSTIHSRFKKILRNNEEFCDDIFSIHVCVGQIVEVGEPQVKQTYVVVEPDQTKIGFEIYTSNNKEPTYTTDEGCTYLGKVTIDMPDTSKGMDRGATVHMTFSGTEITVTAVDKDDPERAVTTKVDFLG</sequence>
<evidence type="ECO:0008006" key="8">
    <source>
        <dbReference type="Google" id="ProtNLM"/>
    </source>
</evidence>
<dbReference type="InterPro" id="IPR013126">
    <property type="entry name" value="Hsp_70_fam"/>
</dbReference>
<evidence type="ECO:0000313" key="6">
    <source>
        <dbReference type="EnsemblMetazoa" id="G26551.1:cds"/>
    </source>
</evidence>
<dbReference type="InterPro" id="IPR011010">
    <property type="entry name" value="DNA_brk_join_enz"/>
</dbReference>
<evidence type="ECO:0000313" key="7">
    <source>
        <dbReference type="Proteomes" id="UP000005408"/>
    </source>
</evidence>
<dbReference type="Proteomes" id="UP000005408">
    <property type="component" value="Unassembled WGS sequence"/>
</dbReference>
<feature type="region of interest" description="Disordered" evidence="5">
    <location>
        <begin position="1"/>
        <end position="57"/>
    </location>
</feature>
<dbReference type="SUPFAM" id="SSF56349">
    <property type="entry name" value="DNA breaking-rejoining enzymes"/>
    <property type="match status" value="1"/>
</dbReference>
<dbReference type="Gene3D" id="1.10.443.10">
    <property type="entry name" value="Intergrase catalytic core"/>
    <property type="match status" value="1"/>
</dbReference>
<dbReference type="GO" id="GO:0140662">
    <property type="term" value="F:ATP-dependent protein folding chaperone"/>
    <property type="evidence" value="ECO:0007669"/>
    <property type="project" value="InterPro"/>
</dbReference>
<dbReference type="PANTHER" id="PTHR14187:SF5">
    <property type="entry name" value="HEAT SHOCK 70 KDA PROTEIN 12A"/>
    <property type="match status" value="1"/>
</dbReference>
<keyword evidence="3" id="KW-0067">ATP-binding</keyword>
<dbReference type="SUPFAM" id="SSF53067">
    <property type="entry name" value="Actin-like ATPase domain"/>
    <property type="match status" value="2"/>
</dbReference>
<dbReference type="Pfam" id="PF00012">
    <property type="entry name" value="HSP70"/>
    <property type="match status" value="1"/>
</dbReference>
<keyword evidence="2" id="KW-0547">Nucleotide-binding</keyword>
<evidence type="ECO:0000256" key="3">
    <source>
        <dbReference type="ARBA" id="ARBA00022840"/>
    </source>
</evidence>
<organism evidence="6 7">
    <name type="scientific">Magallana gigas</name>
    <name type="common">Pacific oyster</name>
    <name type="synonym">Crassostrea gigas</name>
    <dbReference type="NCBI Taxonomy" id="29159"/>
    <lineage>
        <taxon>Eukaryota</taxon>
        <taxon>Metazoa</taxon>
        <taxon>Spiralia</taxon>
        <taxon>Lophotrochozoa</taxon>
        <taxon>Mollusca</taxon>
        <taxon>Bivalvia</taxon>
        <taxon>Autobranchia</taxon>
        <taxon>Pteriomorphia</taxon>
        <taxon>Ostreida</taxon>
        <taxon>Ostreoidea</taxon>
        <taxon>Ostreidae</taxon>
        <taxon>Magallana</taxon>
    </lineage>
</organism>
<dbReference type="PANTHER" id="PTHR14187">
    <property type="entry name" value="ALPHA KINASE/ELONGATION FACTOR 2 KINASE"/>
    <property type="match status" value="1"/>
</dbReference>
<evidence type="ECO:0000256" key="2">
    <source>
        <dbReference type="ARBA" id="ARBA00022741"/>
    </source>
</evidence>
<dbReference type="EnsemblMetazoa" id="G26551.1">
    <property type="protein sequence ID" value="G26551.1:cds"/>
    <property type="gene ID" value="G26551"/>
</dbReference>
<keyword evidence="4" id="KW-0233">DNA recombination</keyword>
<name>A0A8W8L647_MAGGI</name>
<evidence type="ECO:0000256" key="5">
    <source>
        <dbReference type="SAM" id="MobiDB-lite"/>
    </source>
</evidence>
<dbReference type="GO" id="GO:0003677">
    <property type="term" value="F:DNA binding"/>
    <property type="evidence" value="ECO:0007669"/>
    <property type="project" value="InterPro"/>
</dbReference>
<feature type="compositionally biased region" description="Basic and acidic residues" evidence="5">
    <location>
        <begin position="19"/>
        <end position="31"/>
    </location>
</feature>
<dbReference type="GO" id="GO:0006310">
    <property type="term" value="P:DNA recombination"/>
    <property type="evidence" value="ECO:0007669"/>
    <property type="project" value="UniProtKB-KW"/>
</dbReference>
<dbReference type="Gene3D" id="3.30.420.40">
    <property type="match status" value="2"/>
</dbReference>
<reference evidence="6" key="1">
    <citation type="submission" date="2022-08" db="UniProtKB">
        <authorList>
            <consortium name="EnsemblMetazoa"/>
        </authorList>
    </citation>
    <scope>IDENTIFICATION</scope>
    <source>
        <strain evidence="6">05x7-T-G4-1.051#20</strain>
    </source>
</reference>
<dbReference type="GO" id="GO:0015074">
    <property type="term" value="P:DNA integration"/>
    <property type="evidence" value="ECO:0007669"/>
    <property type="project" value="InterPro"/>
</dbReference>